<feature type="compositionally biased region" description="Basic residues" evidence="7">
    <location>
        <begin position="36"/>
        <end position="46"/>
    </location>
</feature>
<evidence type="ECO:0000256" key="1">
    <source>
        <dbReference type="ARBA" id="ARBA00022722"/>
    </source>
</evidence>
<evidence type="ECO:0000256" key="6">
    <source>
        <dbReference type="ARBA" id="ARBA00022884"/>
    </source>
</evidence>
<organism evidence="9">
    <name type="scientific">Ostreococcus mediterraneus</name>
    <dbReference type="NCBI Taxonomy" id="1486918"/>
    <lineage>
        <taxon>Eukaryota</taxon>
        <taxon>Viridiplantae</taxon>
        <taxon>Chlorophyta</taxon>
        <taxon>Mamiellophyceae</taxon>
        <taxon>Mamiellales</taxon>
        <taxon>Bathycoccaceae</taxon>
        <taxon>Ostreococcus</taxon>
    </lineage>
</organism>
<evidence type="ECO:0000256" key="3">
    <source>
        <dbReference type="ARBA" id="ARBA00022801"/>
    </source>
</evidence>
<protein>
    <recommendedName>
        <fullName evidence="8">Metallo-beta-lactamase domain-containing protein</fullName>
    </recommendedName>
</protein>
<dbReference type="Gene3D" id="3.40.50.10710">
    <property type="entry name" value="Metallo-hydrolase/oxidoreductase"/>
    <property type="match status" value="1"/>
</dbReference>
<keyword evidence="5" id="KW-0269">Exonuclease</keyword>
<dbReference type="InterPro" id="IPR055132">
    <property type="entry name" value="RNase_J_b_CASP"/>
</dbReference>
<dbReference type="CDD" id="cd07714">
    <property type="entry name" value="RNaseJ_MBL-fold"/>
    <property type="match status" value="1"/>
</dbReference>
<keyword evidence="2" id="KW-0479">Metal-binding</keyword>
<dbReference type="InterPro" id="IPR011108">
    <property type="entry name" value="RMMBL"/>
</dbReference>
<evidence type="ECO:0000256" key="2">
    <source>
        <dbReference type="ARBA" id="ARBA00022723"/>
    </source>
</evidence>
<dbReference type="Pfam" id="PF12706">
    <property type="entry name" value="Lactamase_B_2"/>
    <property type="match status" value="1"/>
</dbReference>
<dbReference type="PANTHER" id="PTHR43694:SF1">
    <property type="entry name" value="RIBONUCLEASE J"/>
    <property type="match status" value="1"/>
</dbReference>
<feature type="compositionally biased region" description="Gly residues" evidence="7">
    <location>
        <begin position="13"/>
        <end position="35"/>
    </location>
</feature>
<proteinExistence type="predicted"/>
<gene>
    <name evidence="9" type="ORF">OMED0930_LOCUS2981</name>
</gene>
<dbReference type="GO" id="GO:0003723">
    <property type="term" value="F:RNA binding"/>
    <property type="evidence" value="ECO:0007669"/>
    <property type="project" value="UniProtKB-KW"/>
</dbReference>
<feature type="region of interest" description="Disordered" evidence="7">
    <location>
        <begin position="640"/>
        <end position="697"/>
    </location>
</feature>
<dbReference type="SMART" id="SM00849">
    <property type="entry name" value="Lactamase_B"/>
    <property type="match status" value="1"/>
</dbReference>
<evidence type="ECO:0000259" key="8">
    <source>
        <dbReference type="SMART" id="SM00849"/>
    </source>
</evidence>
<dbReference type="InterPro" id="IPR042173">
    <property type="entry name" value="RNase_J_2"/>
</dbReference>
<dbReference type="GO" id="GO:0004527">
    <property type="term" value="F:exonuclease activity"/>
    <property type="evidence" value="ECO:0007669"/>
    <property type="project" value="UniProtKB-KW"/>
</dbReference>
<dbReference type="InterPro" id="IPR001279">
    <property type="entry name" value="Metallo-B-lactamas"/>
</dbReference>
<dbReference type="PANTHER" id="PTHR43694">
    <property type="entry name" value="RIBONUCLEASE J"/>
    <property type="match status" value="1"/>
</dbReference>
<evidence type="ECO:0000256" key="7">
    <source>
        <dbReference type="SAM" id="MobiDB-lite"/>
    </source>
</evidence>
<dbReference type="Pfam" id="PF07521">
    <property type="entry name" value="RMMBL"/>
    <property type="match status" value="1"/>
</dbReference>
<dbReference type="AlphaFoldDB" id="A0A7S0WLX8"/>
<dbReference type="EMBL" id="HBFO01004321">
    <property type="protein sequence ID" value="CAD8811887.1"/>
    <property type="molecule type" value="Transcribed_RNA"/>
</dbReference>
<feature type="compositionally biased region" description="Basic and acidic residues" evidence="7">
    <location>
        <begin position="686"/>
        <end position="697"/>
    </location>
</feature>
<sequence>MVCAAEPPRDGAYGRGRGRGQGTSGRGARGSGRGGRGGRGRGRGGVRKQSDGKQHLGQTLEYQADKAFPAVDELVDDPPLKILPLGGLGEIGMNCMLIGTGERYILLDAGLMFPDHEDLGIQKVLPDVSFLARWKDKIEAVLITHGHEDHIGALPWVIPALDPSTPVYAGLFTMQLIRRRMMEFSLWNDERFKVFNMNERFQAGPFDMEAVRVTHSIPDCCGLIFRCDAGTIVHTGDWKIDENPVDGQLFDRTSWERVGNEGVTLMMSDSTNVLSPGRTISESEVSKGIMKRVLGHRGRIITTQFASNIHRLYGVRDAAEATGRSIAFLGLSLTTYLEAAKKAGIAPIDIDKLVPAEEIDNCDPSKLLIVTTGSQGEDRAQLARAAYGASPLLTLRPEDLVLYSAKMIPGNEKRVMRMMNEIAKKGPEIAMGREDVLHSSGHGYKEELDEVIKLLKPEHFLPVHGEYAFLKAHEQLARQSGVAHTTVIGNGQMLGVTPLRTKKSHGTMGNFHMIGKARLQTMFNDGNMGSGTSEDMAIEERMRIAVEGIIVCDYEIANDGNGLILAKARVTSRGMWTDDGRMLESVRSGAVLATEAMPIDTKLSAVERAVSRAIRFAVKNYCNKRPDVIVVAHRAGERSRPVPNVDEIDIDGDDDDGQRRYPKRSMTPTDVRPLRGDYKGSGPSGDSRHLRRDSEYQ</sequence>
<feature type="domain" description="Metallo-beta-lactamase" evidence="8">
    <location>
        <begin position="92"/>
        <end position="289"/>
    </location>
</feature>
<dbReference type="GO" id="GO:0046872">
    <property type="term" value="F:metal ion binding"/>
    <property type="evidence" value="ECO:0007669"/>
    <property type="project" value="UniProtKB-KW"/>
</dbReference>
<dbReference type="SUPFAM" id="SSF56281">
    <property type="entry name" value="Metallo-hydrolase/oxidoreductase"/>
    <property type="match status" value="1"/>
</dbReference>
<evidence type="ECO:0000313" key="9">
    <source>
        <dbReference type="EMBL" id="CAD8811887.1"/>
    </source>
</evidence>
<dbReference type="Gene3D" id="3.60.15.10">
    <property type="entry name" value="Ribonuclease Z/Hydroxyacylglutathione hydrolase-like"/>
    <property type="match status" value="1"/>
</dbReference>
<keyword evidence="1" id="KW-0540">Nuclease</keyword>
<feature type="compositionally biased region" description="Acidic residues" evidence="7">
    <location>
        <begin position="646"/>
        <end position="656"/>
    </location>
</feature>
<evidence type="ECO:0000256" key="5">
    <source>
        <dbReference type="ARBA" id="ARBA00022839"/>
    </source>
</evidence>
<keyword evidence="3" id="KW-0378">Hydrolase</keyword>
<keyword evidence="6" id="KW-0694">RNA-binding</keyword>
<evidence type="ECO:0000256" key="4">
    <source>
        <dbReference type="ARBA" id="ARBA00022833"/>
    </source>
</evidence>
<accession>A0A7S0WLX8</accession>
<feature type="region of interest" description="Disordered" evidence="7">
    <location>
        <begin position="1"/>
        <end position="55"/>
    </location>
</feature>
<reference evidence="9" key="1">
    <citation type="submission" date="2021-01" db="EMBL/GenBank/DDBJ databases">
        <authorList>
            <person name="Corre E."/>
            <person name="Pelletier E."/>
            <person name="Niang G."/>
            <person name="Scheremetjew M."/>
            <person name="Finn R."/>
            <person name="Kale V."/>
            <person name="Holt S."/>
            <person name="Cochrane G."/>
            <person name="Meng A."/>
            <person name="Brown T."/>
            <person name="Cohen L."/>
        </authorList>
    </citation>
    <scope>NUCLEOTIDE SEQUENCE</scope>
    <source>
        <strain evidence="9">Clade-D-RCC1621</strain>
    </source>
</reference>
<name>A0A7S0WLX8_9CHLO</name>
<dbReference type="InterPro" id="IPR036866">
    <property type="entry name" value="RibonucZ/Hydroxyglut_hydro"/>
</dbReference>
<dbReference type="Pfam" id="PF22505">
    <property type="entry name" value="RNase_J_b_CASP"/>
    <property type="match status" value="1"/>
</dbReference>
<keyword evidence="4" id="KW-0862">Zinc</keyword>